<evidence type="ECO:0000313" key="1">
    <source>
        <dbReference type="EMBL" id="MCR9036334.1"/>
    </source>
</evidence>
<dbReference type="Proteomes" id="UP001204320">
    <property type="component" value="Unassembled WGS sequence"/>
</dbReference>
<keyword evidence="2" id="KW-1185">Reference proteome</keyword>
<accession>A0ABT1Z7Z1</accession>
<evidence type="ECO:0000313" key="2">
    <source>
        <dbReference type="Proteomes" id="UP001204320"/>
    </source>
</evidence>
<dbReference type="RefSeq" id="WP_258498942.1">
    <property type="nucleotide sequence ID" value="NZ_JANSKA010000003.1"/>
</dbReference>
<comment type="caution">
    <text evidence="1">The sequence shown here is derived from an EMBL/GenBank/DDBJ whole genome shotgun (WGS) entry which is preliminary data.</text>
</comment>
<dbReference type="EMBL" id="JANSKA010000003">
    <property type="protein sequence ID" value="MCR9036334.1"/>
    <property type="molecule type" value="Genomic_DNA"/>
</dbReference>
<protein>
    <submittedName>
        <fullName evidence="1">Uncharacterized protein</fullName>
    </submittedName>
</protein>
<gene>
    <name evidence="1" type="ORF">NVS32_05145</name>
</gene>
<reference evidence="1 2" key="1">
    <citation type="submission" date="2022-08" db="EMBL/GenBank/DDBJ databases">
        <title>Tractidigestivibacter montrealensis type strain KD21.</title>
        <authorList>
            <person name="Diop K."/>
            <person name="Richard C."/>
            <person name="Routy B."/>
        </authorList>
    </citation>
    <scope>NUCLEOTIDE SEQUENCE [LARGE SCALE GENOMIC DNA]</scope>
    <source>
        <strain evidence="1 2">KD21</strain>
    </source>
</reference>
<name>A0ABT1Z7Z1_9ACTN</name>
<sequence length="82" mass="9357">MAGFHCTECIYGSFAKNEETGMYQGSCSRGYTLAVPHVYKKPDMFFANNPDDLVPVVDPFGKEYLRRSNVCDRFLRPKDARP</sequence>
<organism evidence="1 2">
    <name type="scientific">Tractidigestivibacter montrealensis</name>
    <dbReference type="NCBI Taxonomy" id="2972466"/>
    <lineage>
        <taxon>Bacteria</taxon>
        <taxon>Bacillati</taxon>
        <taxon>Actinomycetota</taxon>
        <taxon>Coriobacteriia</taxon>
        <taxon>Coriobacteriales</taxon>
        <taxon>Atopobiaceae</taxon>
        <taxon>Tractidigestivibacter</taxon>
    </lineage>
</organism>
<proteinExistence type="predicted"/>